<dbReference type="Proteomes" id="UP000271624">
    <property type="component" value="Unassembled WGS sequence"/>
</dbReference>
<organism evidence="3 4">
    <name type="scientific">Dulcicalothrix desertica PCC 7102</name>
    <dbReference type="NCBI Taxonomy" id="232991"/>
    <lineage>
        <taxon>Bacteria</taxon>
        <taxon>Bacillati</taxon>
        <taxon>Cyanobacteriota</taxon>
        <taxon>Cyanophyceae</taxon>
        <taxon>Nostocales</taxon>
        <taxon>Calotrichaceae</taxon>
        <taxon>Dulcicalothrix</taxon>
    </lineage>
</organism>
<dbReference type="PROSITE" id="PS51154">
    <property type="entry name" value="MACRO"/>
    <property type="match status" value="1"/>
</dbReference>
<comment type="catalytic activity">
    <reaction evidence="1">
        <text>an N-(ADP-alpha-D-ribosyl)-thymidine in DNA + H2O = a thymidine in DNA + ADP-D-ribose</text>
        <dbReference type="Rhea" id="RHEA:71655"/>
        <dbReference type="Rhea" id="RHEA-COMP:13556"/>
        <dbReference type="Rhea" id="RHEA-COMP:18051"/>
        <dbReference type="ChEBI" id="CHEBI:15377"/>
        <dbReference type="ChEBI" id="CHEBI:57967"/>
        <dbReference type="ChEBI" id="CHEBI:137386"/>
        <dbReference type="ChEBI" id="CHEBI:191199"/>
    </reaction>
    <physiologicalReaction direction="left-to-right" evidence="1">
        <dbReference type="Rhea" id="RHEA:71656"/>
    </physiologicalReaction>
</comment>
<comment type="caution">
    <text evidence="3">The sequence shown here is derived from an EMBL/GenBank/DDBJ whole genome shotgun (WGS) entry which is preliminary data.</text>
</comment>
<dbReference type="GO" id="GO:0140291">
    <property type="term" value="P:peptidyl-glutamate ADP-deribosylation"/>
    <property type="evidence" value="ECO:0007669"/>
    <property type="project" value="TreeGrafter"/>
</dbReference>
<dbReference type="SUPFAM" id="SSF52949">
    <property type="entry name" value="Macro domain-like"/>
    <property type="match status" value="1"/>
</dbReference>
<evidence type="ECO:0000256" key="1">
    <source>
        <dbReference type="ARBA" id="ARBA00035885"/>
    </source>
</evidence>
<dbReference type="InterPro" id="IPR050892">
    <property type="entry name" value="ADP-ribose_metab_enzymes"/>
</dbReference>
<gene>
    <name evidence="3" type="ORF">DSM106972_097610</name>
</gene>
<dbReference type="InterPro" id="IPR043472">
    <property type="entry name" value="Macro_dom-like"/>
</dbReference>
<protein>
    <submittedName>
        <fullName evidence="3">Appr-1-p processing protein</fullName>
    </submittedName>
</protein>
<name>A0A433UGJ6_9CYAN</name>
<dbReference type="InterPro" id="IPR002589">
    <property type="entry name" value="Macro_dom"/>
</dbReference>
<dbReference type="Pfam" id="PF01661">
    <property type="entry name" value="Macro"/>
    <property type="match status" value="1"/>
</dbReference>
<feature type="domain" description="Macro" evidence="2">
    <location>
        <begin position="1"/>
        <end position="163"/>
    </location>
</feature>
<dbReference type="PANTHER" id="PTHR12521">
    <property type="entry name" value="PROTEIN C6ORF130"/>
    <property type="match status" value="1"/>
</dbReference>
<dbReference type="AlphaFoldDB" id="A0A433UGJ6"/>
<proteinExistence type="predicted"/>
<keyword evidence="4" id="KW-1185">Reference proteome</keyword>
<dbReference type="OrthoDB" id="9780211at2"/>
<dbReference type="EMBL" id="RSCL01000065">
    <property type="protein sequence ID" value="RUS93013.1"/>
    <property type="molecule type" value="Genomic_DNA"/>
</dbReference>
<dbReference type="Gene3D" id="3.40.220.10">
    <property type="entry name" value="Leucine Aminopeptidase, subunit E, domain 1"/>
    <property type="match status" value="1"/>
</dbReference>
<evidence type="ECO:0000313" key="4">
    <source>
        <dbReference type="Proteomes" id="UP000271624"/>
    </source>
</evidence>
<sequence length="353" mass="39521">MIEFKQGNLLVENAEALVNTVNCVGVMGKGIALQFKLRYPENFRSYEKACRTGGVQPGRMFIFPTGNLFNPKYIINFPTKRHWKGKSKIEDIQSGLVALVQQVQQLGITSIAIPPLGCGNGGLDWAVIKPLIESAFSQLPDVSVIIFEPSGASVASNMIVATKKPKMTRARALFIRLLELYGIPGYELTKLEIQKLAYFLQEAGEPLKLPYVKHIYGPYAHNLNHVLKDVEGHYICGYGDGTGKAENAEIYVLPEGRDAAQAFLDNEPDEAQQRLERVGNLIFGYETPYGMELLATVHWVATKEINPAVDSTQAISLVHEWSERKRKLLAPQHIHKAWQRLHEQNWLNPACIK</sequence>
<dbReference type="SMART" id="SM00506">
    <property type="entry name" value="A1pp"/>
    <property type="match status" value="1"/>
</dbReference>
<evidence type="ECO:0000313" key="3">
    <source>
        <dbReference type="EMBL" id="RUS93013.1"/>
    </source>
</evidence>
<reference evidence="3" key="1">
    <citation type="submission" date="2018-12" db="EMBL/GenBank/DDBJ databases">
        <authorList>
            <person name="Will S."/>
            <person name="Neumann-Schaal M."/>
            <person name="Henke P."/>
        </authorList>
    </citation>
    <scope>NUCLEOTIDE SEQUENCE</scope>
    <source>
        <strain evidence="3">PCC 7102</strain>
    </source>
</reference>
<evidence type="ECO:0000259" key="2">
    <source>
        <dbReference type="PROSITE" id="PS51154"/>
    </source>
</evidence>
<dbReference type="PANTHER" id="PTHR12521:SF0">
    <property type="entry name" value="ADP-RIBOSE GLYCOHYDROLASE OARD1"/>
    <property type="match status" value="1"/>
</dbReference>
<reference evidence="3" key="2">
    <citation type="journal article" date="2019" name="Genome Biol. Evol.">
        <title>Day and night: Metabolic profiles and evolutionary relationships of six axenic non-marine cyanobacteria.</title>
        <authorList>
            <person name="Will S.E."/>
            <person name="Henke P."/>
            <person name="Boedeker C."/>
            <person name="Huang S."/>
            <person name="Brinkmann H."/>
            <person name="Rohde M."/>
            <person name="Jarek M."/>
            <person name="Friedl T."/>
            <person name="Seufert S."/>
            <person name="Schumacher M."/>
            <person name="Overmann J."/>
            <person name="Neumann-Schaal M."/>
            <person name="Petersen J."/>
        </authorList>
    </citation>
    <scope>NUCLEOTIDE SEQUENCE [LARGE SCALE GENOMIC DNA]</scope>
    <source>
        <strain evidence="3">PCC 7102</strain>
    </source>
</reference>
<accession>A0A433UGJ6</accession>
<dbReference type="CDD" id="cd02901">
    <property type="entry name" value="Macro_Poa1p-like"/>
    <property type="match status" value="1"/>
</dbReference>
<dbReference type="RefSeq" id="WP_127087657.1">
    <property type="nucleotide sequence ID" value="NZ_RSCL01000065.1"/>
</dbReference>